<dbReference type="EMBL" id="CP007174">
    <property type="protein sequence ID" value="AIF83495.1"/>
    <property type="molecule type" value="Genomic_DNA"/>
</dbReference>
<protein>
    <submittedName>
        <fullName evidence="2">Uncharacterized protein</fullName>
    </submittedName>
</protein>
<reference evidence="2 3" key="1">
    <citation type="journal article" date="2014" name="PLoS ONE">
        <title>Genome Sequence of Candidatus Nitrososphaera evergladensis from Group I.1b Enriched from Everglades Soil Reveals Novel Genomic Features of the Ammonia-Oxidizing Archaea.</title>
        <authorList>
            <person name="Zhalnina K.V."/>
            <person name="Dias R."/>
            <person name="Leonard M.T."/>
            <person name="Dorr de Quadros P."/>
            <person name="Camargo F.A."/>
            <person name="Drew J.C."/>
            <person name="Farmerie W.G."/>
            <person name="Daroub S.H."/>
            <person name="Triplett E.W."/>
        </authorList>
    </citation>
    <scope>NUCLEOTIDE SEQUENCE [LARGE SCALE GENOMIC DNA]</scope>
    <source>
        <strain evidence="2 3">SR1</strain>
    </source>
</reference>
<dbReference type="HOGENOM" id="CLU_2875216_0_0_2"/>
<dbReference type="GeneID" id="41597226"/>
<feature type="region of interest" description="Disordered" evidence="1">
    <location>
        <begin position="31"/>
        <end position="53"/>
    </location>
</feature>
<sequence>MQKGLMIALIAAGIVITAAVAIAGVAAFAPGQQGNNNNNNAPPPTAASTGKNLTLNLNENLGLKGNAR</sequence>
<dbReference type="KEGG" id="nev:NTE_01431"/>
<proteinExistence type="predicted"/>
<dbReference type="Proteomes" id="UP000028194">
    <property type="component" value="Chromosome"/>
</dbReference>
<evidence type="ECO:0000256" key="1">
    <source>
        <dbReference type="SAM" id="MobiDB-lite"/>
    </source>
</evidence>
<evidence type="ECO:0000313" key="2">
    <source>
        <dbReference type="EMBL" id="AIF83495.1"/>
    </source>
</evidence>
<dbReference type="AlphaFoldDB" id="A0A075MQW8"/>
<gene>
    <name evidence="2" type="ORF">NTE_01431</name>
</gene>
<name>A0A075MQW8_9ARCH</name>
<dbReference type="STRING" id="1459636.NTE_01431"/>
<keyword evidence="3" id="KW-1185">Reference proteome</keyword>
<accession>A0A075MQW8</accession>
<evidence type="ECO:0000313" key="3">
    <source>
        <dbReference type="Proteomes" id="UP000028194"/>
    </source>
</evidence>
<organism evidence="2 3">
    <name type="scientific">Candidatus Nitrososphaera evergladensis SR1</name>
    <dbReference type="NCBI Taxonomy" id="1459636"/>
    <lineage>
        <taxon>Archaea</taxon>
        <taxon>Nitrososphaerota</taxon>
        <taxon>Nitrososphaeria</taxon>
        <taxon>Nitrososphaerales</taxon>
        <taxon>Nitrososphaeraceae</taxon>
        <taxon>Nitrososphaera</taxon>
    </lineage>
</organism>
<dbReference type="RefSeq" id="WP_148700255.1">
    <property type="nucleotide sequence ID" value="NZ_CP007174.1"/>
</dbReference>